<feature type="transmembrane region" description="Helical" evidence="19">
    <location>
        <begin position="375"/>
        <end position="399"/>
    </location>
</feature>
<keyword evidence="7" id="KW-0808">Transferase</keyword>
<dbReference type="EC" id="2.7.13.3" evidence="3"/>
<feature type="modified residue" description="4-aspartylphosphate" evidence="18">
    <location>
        <position position="819"/>
    </location>
</feature>
<dbReference type="PANTHER" id="PTHR43047:SF72">
    <property type="entry name" value="OSMOSENSING HISTIDINE PROTEIN KINASE SLN1"/>
    <property type="match status" value="1"/>
</dbReference>
<dbReference type="InterPro" id="IPR008207">
    <property type="entry name" value="Sig_transdc_His_kin_Hpt_dom"/>
</dbReference>
<dbReference type="InterPro" id="IPR003661">
    <property type="entry name" value="HisK_dim/P_dom"/>
</dbReference>
<evidence type="ECO:0000256" key="1">
    <source>
        <dbReference type="ARBA" id="ARBA00000085"/>
    </source>
</evidence>
<feature type="domain" description="Histidine kinase" evidence="20">
    <location>
        <begin position="532"/>
        <end position="751"/>
    </location>
</feature>
<dbReference type="CDD" id="cd17546">
    <property type="entry name" value="REC_hyHK_CKI1_RcsC-like"/>
    <property type="match status" value="1"/>
</dbReference>
<evidence type="ECO:0000313" key="22">
    <source>
        <dbReference type="EMBL" id="KWZ31558.1"/>
    </source>
</evidence>
<dbReference type="InterPro" id="IPR004358">
    <property type="entry name" value="Sig_transdc_His_kin-like_C"/>
</dbReference>
<comment type="catalytic activity">
    <reaction evidence="1">
        <text>ATP + protein L-histidine = ADP + protein N-phospho-L-histidine.</text>
        <dbReference type="EC" id="2.7.13.3"/>
    </reaction>
</comment>
<keyword evidence="6 18" id="KW-0597">Phosphoprotein</keyword>
<accession>A0AAW3PSG6</accession>
<dbReference type="Pfam" id="PF01627">
    <property type="entry name" value="Hpt"/>
    <property type="match status" value="1"/>
</dbReference>
<dbReference type="SUPFAM" id="SSF47384">
    <property type="entry name" value="Homodimeric domain of signal transducing histidine kinase"/>
    <property type="match status" value="1"/>
</dbReference>
<evidence type="ECO:0000256" key="2">
    <source>
        <dbReference type="ARBA" id="ARBA00004429"/>
    </source>
</evidence>
<evidence type="ECO:0000256" key="10">
    <source>
        <dbReference type="ARBA" id="ARBA00022777"/>
    </source>
</evidence>
<keyword evidence="12 19" id="KW-1133">Transmembrane helix</keyword>
<dbReference type="GO" id="GO:0005886">
    <property type="term" value="C:plasma membrane"/>
    <property type="evidence" value="ECO:0007669"/>
    <property type="project" value="UniProtKB-SubCell"/>
</dbReference>
<dbReference type="Pfam" id="PF00512">
    <property type="entry name" value="HisKA"/>
    <property type="match status" value="1"/>
</dbReference>
<gene>
    <name evidence="22" type="ORF">WS64_25140</name>
</gene>
<evidence type="ECO:0000256" key="19">
    <source>
        <dbReference type="SAM" id="Phobius"/>
    </source>
</evidence>
<evidence type="ECO:0000313" key="23">
    <source>
        <dbReference type="Proteomes" id="UP000070434"/>
    </source>
</evidence>
<evidence type="ECO:0000259" key="21">
    <source>
        <dbReference type="PROSITE" id="PS50110"/>
    </source>
</evidence>
<keyword evidence="9" id="KW-0732">Signal</keyword>
<dbReference type="GO" id="GO:0009927">
    <property type="term" value="F:histidine phosphotransfer kinase activity"/>
    <property type="evidence" value="ECO:0007669"/>
    <property type="project" value="TreeGrafter"/>
</dbReference>
<dbReference type="Pfam" id="PF02518">
    <property type="entry name" value="HATPase_c"/>
    <property type="match status" value="1"/>
</dbReference>
<dbReference type="SMART" id="SM00448">
    <property type="entry name" value="REC"/>
    <property type="match status" value="1"/>
</dbReference>
<dbReference type="PROSITE" id="PS50109">
    <property type="entry name" value="HIS_KIN"/>
    <property type="match status" value="1"/>
</dbReference>
<dbReference type="InterPro" id="IPR036641">
    <property type="entry name" value="HPT_dom_sf"/>
</dbReference>
<evidence type="ECO:0000256" key="16">
    <source>
        <dbReference type="ARBA" id="ARBA00058004"/>
    </source>
</evidence>
<dbReference type="SMART" id="SM00387">
    <property type="entry name" value="HATPase_c"/>
    <property type="match status" value="1"/>
</dbReference>
<dbReference type="PROSITE" id="PS50110">
    <property type="entry name" value="RESPONSE_REGULATORY"/>
    <property type="match status" value="1"/>
</dbReference>
<keyword evidence="10 22" id="KW-0418">Kinase</keyword>
<organism evidence="22 23">
    <name type="scientific">Burkholderia anthina</name>
    <dbReference type="NCBI Taxonomy" id="179879"/>
    <lineage>
        <taxon>Bacteria</taxon>
        <taxon>Pseudomonadati</taxon>
        <taxon>Pseudomonadota</taxon>
        <taxon>Betaproteobacteria</taxon>
        <taxon>Burkholderiales</taxon>
        <taxon>Burkholderiaceae</taxon>
        <taxon>Burkholderia</taxon>
        <taxon>Burkholderia cepacia complex</taxon>
    </lineage>
</organism>
<keyword evidence="15 19" id="KW-0472">Membrane</keyword>
<evidence type="ECO:0000256" key="5">
    <source>
        <dbReference type="ARBA" id="ARBA00022519"/>
    </source>
</evidence>
<keyword evidence="13" id="KW-0902">Two-component regulatory system</keyword>
<evidence type="ECO:0000256" key="4">
    <source>
        <dbReference type="ARBA" id="ARBA00022475"/>
    </source>
</evidence>
<sequence length="1016" mass="110780">MPIRNLFASPVDANAPFASIDGEARDLSLLHRYQRFTLYGGAAVLSLVILFATSVLLDGSVRDYIAKRRELFATHKALVELEIDAKQASVRRSVINAELLWNSHPRHSRSAAEALARDGHVVLSPLRNVSEIFVAVTPDALAGNETDEYVQLMERLTISVAAAERQSGMPLSGYAYSPDRNVLAITPPPSMPYRDVLERIGVADTRALIDRLAFNVADWSNPAVARYWRATRRIAWEPPAIDPLTGKKVFRLVEPAFDGPRHFMTFVSDLDVNVLDDRLKQAPEDAVVMLVDQAGRVLLDEDRTRASIDGAALMRHALAENGWRRGLDRFDESYLHGVFTISDRIADTGFAIVYAYSWRTIAIAIWPTIVRETGVAALILAVLWALVIAFDLKVFAPVFRRSRRVFETDEMSRAIIATSPFGIVLVSLDTDAVLLRNRMHELYESAAGAPPLHERLLARYRQGAGSAPVQLDVEFPVTLDDGRARDLLVNFVRVRYRGKDTLLCGFSDITTRADTERALDSANRAKSTFLATISHEIRTPLNAMLGNLELLDKAPDRNREKSRLHAVTSAARMLLDMLNNVLDMTKIEADRMTLEATSFRIDELARDIAELFEPVARAKGVALRVDVDAQAARPYVGDPLRVRQIVVNLVSNAIKFTDRGAVALSVTAPVADGTPVMIRVSDSGIGMTPAQLERVFEPFAQADESIARRFGGTGIGLPLSNKLAESMGGRIAVDSVPNVGSTFVVSLPLPLDHQHGMQPAPAGGDTPDLRVLFVDDNPVNRSLVHDQLDVLGYRADVASNVAQALDLVERHDYAIVMTDLNMPGLDGYALARMLRERGRALPILAVTAHAEPDELRLSKEAGIDEIVTKPTSLRSLEQAIAKYTGPWRPGRAIAAAPASTRGPLPRDLGAALVDATNRANAAIVRALEYGDLKAARAEIHSMRGAFAMIGERDVSGLCASLEALALAGDAVAFAREFEQYRGCAQAALARRAGAHAQQRGDPLAARAAAAGTKQGA</sequence>
<keyword evidence="4" id="KW-1003">Cell membrane</keyword>
<dbReference type="SUPFAM" id="SSF52172">
    <property type="entry name" value="CheY-like"/>
    <property type="match status" value="1"/>
</dbReference>
<dbReference type="Gene3D" id="1.10.287.130">
    <property type="match status" value="1"/>
</dbReference>
<dbReference type="InterPro" id="IPR005467">
    <property type="entry name" value="His_kinase_dom"/>
</dbReference>
<keyword evidence="11" id="KW-0067">ATP-binding</keyword>
<reference evidence="22 23" key="1">
    <citation type="submission" date="2015-11" db="EMBL/GenBank/DDBJ databases">
        <authorList>
            <person name="Sahl J."/>
            <person name="Wagner D."/>
            <person name="Keim P."/>
        </authorList>
    </citation>
    <scope>NUCLEOTIDE SEQUENCE [LARGE SCALE GENOMIC DNA]</scope>
    <source>
        <strain evidence="22 23">AZ-4-2-10-S1-D7</strain>
    </source>
</reference>
<dbReference type="GO" id="GO:0000155">
    <property type="term" value="F:phosphorelay sensor kinase activity"/>
    <property type="evidence" value="ECO:0007669"/>
    <property type="project" value="InterPro"/>
</dbReference>
<evidence type="ECO:0000256" key="9">
    <source>
        <dbReference type="ARBA" id="ARBA00022729"/>
    </source>
</evidence>
<dbReference type="InterPro" id="IPR003594">
    <property type="entry name" value="HATPase_dom"/>
</dbReference>
<evidence type="ECO:0000256" key="12">
    <source>
        <dbReference type="ARBA" id="ARBA00022989"/>
    </source>
</evidence>
<dbReference type="PRINTS" id="PR00344">
    <property type="entry name" value="BCTRLSENSOR"/>
</dbReference>
<dbReference type="Proteomes" id="UP000070434">
    <property type="component" value="Unassembled WGS sequence"/>
</dbReference>
<evidence type="ECO:0000256" key="13">
    <source>
        <dbReference type="ARBA" id="ARBA00023012"/>
    </source>
</evidence>
<evidence type="ECO:0000256" key="14">
    <source>
        <dbReference type="ARBA" id="ARBA00023026"/>
    </source>
</evidence>
<name>A0AAW3PSG6_9BURK</name>
<dbReference type="EMBL" id="LNJP01000003">
    <property type="protein sequence ID" value="KWZ31558.1"/>
    <property type="molecule type" value="Genomic_DNA"/>
</dbReference>
<evidence type="ECO:0000256" key="15">
    <source>
        <dbReference type="ARBA" id="ARBA00023136"/>
    </source>
</evidence>
<evidence type="ECO:0000256" key="6">
    <source>
        <dbReference type="ARBA" id="ARBA00022553"/>
    </source>
</evidence>
<dbReference type="SMART" id="SM00388">
    <property type="entry name" value="HisKA"/>
    <property type="match status" value="1"/>
</dbReference>
<protein>
    <recommendedName>
        <fullName evidence="17">Virulence sensor protein BvgS</fullName>
        <ecNumber evidence="3">2.7.13.3</ecNumber>
    </recommendedName>
</protein>
<dbReference type="InterPro" id="IPR036097">
    <property type="entry name" value="HisK_dim/P_sf"/>
</dbReference>
<dbReference type="CDD" id="cd16922">
    <property type="entry name" value="HATPase_EvgS-ArcB-TorS-like"/>
    <property type="match status" value="1"/>
</dbReference>
<proteinExistence type="predicted"/>
<dbReference type="InterPro" id="IPR001789">
    <property type="entry name" value="Sig_transdc_resp-reg_receiver"/>
</dbReference>
<dbReference type="InterPro" id="IPR011006">
    <property type="entry name" value="CheY-like_superfamily"/>
</dbReference>
<dbReference type="AlphaFoldDB" id="A0AAW3PSG6"/>
<dbReference type="CDD" id="cd00082">
    <property type="entry name" value="HisKA"/>
    <property type="match status" value="1"/>
</dbReference>
<keyword evidence="8 19" id="KW-0812">Transmembrane</keyword>
<comment type="caution">
    <text evidence="22">The sequence shown here is derived from an EMBL/GenBank/DDBJ whole genome shotgun (WGS) entry which is preliminary data.</text>
</comment>
<keyword evidence="11" id="KW-0547">Nucleotide-binding</keyword>
<keyword evidence="5" id="KW-0997">Cell inner membrane</keyword>
<evidence type="ECO:0000259" key="20">
    <source>
        <dbReference type="PROSITE" id="PS50109"/>
    </source>
</evidence>
<dbReference type="SUPFAM" id="SSF47226">
    <property type="entry name" value="Histidine-containing phosphotransfer domain, HPT domain"/>
    <property type="match status" value="1"/>
</dbReference>
<evidence type="ECO:0000256" key="7">
    <source>
        <dbReference type="ARBA" id="ARBA00022679"/>
    </source>
</evidence>
<feature type="domain" description="Response regulatory" evidence="21">
    <location>
        <begin position="770"/>
        <end position="884"/>
    </location>
</feature>
<evidence type="ECO:0000256" key="8">
    <source>
        <dbReference type="ARBA" id="ARBA00022692"/>
    </source>
</evidence>
<evidence type="ECO:0000256" key="18">
    <source>
        <dbReference type="PROSITE-ProRule" id="PRU00169"/>
    </source>
</evidence>
<evidence type="ECO:0000256" key="17">
    <source>
        <dbReference type="ARBA" id="ARBA00070152"/>
    </source>
</evidence>
<feature type="transmembrane region" description="Helical" evidence="19">
    <location>
        <begin position="36"/>
        <end position="59"/>
    </location>
</feature>
<dbReference type="Pfam" id="PF00072">
    <property type="entry name" value="Response_reg"/>
    <property type="match status" value="1"/>
</dbReference>
<evidence type="ECO:0000256" key="3">
    <source>
        <dbReference type="ARBA" id="ARBA00012438"/>
    </source>
</evidence>
<keyword evidence="14" id="KW-0843">Virulence</keyword>
<evidence type="ECO:0000256" key="11">
    <source>
        <dbReference type="ARBA" id="ARBA00022840"/>
    </source>
</evidence>
<dbReference type="Gene3D" id="1.20.120.160">
    <property type="entry name" value="HPT domain"/>
    <property type="match status" value="1"/>
</dbReference>
<dbReference type="InterPro" id="IPR036890">
    <property type="entry name" value="HATPase_C_sf"/>
</dbReference>
<dbReference type="FunFam" id="3.30.565.10:FF:000010">
    <property type="entry name" value="Sensor histidine kinase RcsC"/>
    <property type="match status" value="1"/>
</dbReference>
<dbReference type="RefSeq" id="WP_060968047.1">
    <property type="nucleotide sequence ID" value="NZ_LNJP01000003.1"/>
</dbReference>
<dbReference type="Gene3D" id="3.40.50.2300">
    <property type="match status" value="1"/>
</dbReference>
<dbReference type="PANTHER" id="PTHR43047">
    <property type="entry name" value="TWO-COMPONENT HISTIDINE PROTEIN KINASE"/>
    <property type="match status" value="1"/>
</dbReference>
<dbReference type="SUPFAM" id="SSF55874">
    <property type="entry name" value="ATPase domain of HSP90 chaperone/DNA topoisomerase II/histidine kinase"/>
    <property type="match status" value="1"/>
</dbReference>
<comment type="function">
    <text evidence="16">Member of the two-component regulatory system BvgS/BvgA. Phosphorylates BvgA via a four-step phosphorelay in response to environmental signals.</text>
</comment>
<dbReference type="Gene3D" id="3.30.565.10">
    <property type="entry name" value="Histidine kinase-like ATPase, C-terminal domain"/>
    <property type="match status" value="1"/>
</dbReference>
<comment type="subcellular location">
    <subcellularLocation>
        <location evidence="2">Cell inner membrane</location>
        <topology evidence="2">Multi-pass membrane protein</topology>
    </subcellularLocation>
</comment>